<name>A0A9X2CPY9_9FLAO</name>
<dbReference type="PROSITE" id="PS51257">
    <property type="entry name" value="PROKAR_LIPOPROTEIN"/>
    <property type="match status" value="1"/>
</dbReference>
<accession>A0A9X2CPY9</accession>
<evidence type="ECO:0000313" key="2">
    <source>
        <dbReference type="EMBL" id="MCL6218582.1"/>
    </source>
</evidence>
<evidence type="ECO:0000256" key="1">
    <source>
        <dbReference type="SAM" id="SignalP"/>
    </source>
</evidence>
<protein>
    <recommendedName>
        <fullName evidence="4">Lipocalin-like domain-containing protein</fullName>
    </recommendedName>
</protein>
<gene>
    <name evidence="2" type="ORF">L1967_09765</name>
</gene>
<feature type="chain" id="PRO_5040838827" description="Lipocalin-like domain-containing protein" evidence="1">
    <location>
        <begin position="19"/>
        <end position="278"/>
    </location>
</feature>
<evidence type="ECO:0008006" key="4">
    <source>
        <dbReference type="Google" id="ProtNLM"/>
    </source>
</evidence>
<dbReference type="AlphaFoldDB" id="A0A9X2CPY9"/>
<keyword evidence="3" id="KW-1185">Reference proteome</keyword>
<dbReference type="RefSeq" id="WP_249601476.1">
    <property type="nucleotide sequence ID" value="NZ_JAKHSK010000012.1"/>
</dbReference>
<comment type="caution">
    <text evidence="2">The sequence shown here is derived from an EMBL/GenBank/DDBJ whole genome shotgun (WGS) entry which is preliminary data.</text>
</comment>
<keyword evidence="1" id="KW-0732">Signal</keyword>
<feature type="signal peptide" evidence="1">
    <location>
        <begin position="1"/>
        <end position="18"/>
    </location>
</feature>
<dbReference type="Proteomes" id="UP001139521">
    <property type="component" value="Unassembled WGS sequence"/>
</dbReference>
<reference evidence="2" key="1">
    <citation type="submission" date="2022-01" db="EMBL/GenBank/DDBJ databases">
        <title>Genome sequencing of Zunongwangia sp. M21534 genome.</title>
        <authorList>
            <person name="Chen Y."/>
            <person name="Dong C."/>
            <person name="Shao Z."/>
        </authorList>
    </citation>
    <scope>NUCLEOTIDE SEQUENCE</scope>
    <source>
        <strain evidence="2">MCCC M21534</strain>
    </source>
</reference>
<organism evidence="2 3">
    <name type="scientific">Zunongwangia pacifica</name>
    <dbReference type="NCBI Taxonomy" id="2911062"/>
    <lineage>
        <taxon>Bacteria</taxon>
        <taxon>Pseudomonadati</taxon>
        <taxon>Bacteroidota</taxon>
        <taxon>Flavobacteriia</taxon>
        <taxon>Flavobacteriales</taxon>
        <taxon>Flavobacteriaceae</taxon>
        <taxon>Zunongwangia</taxon>
    </lineage>
</organism>
<evidence type="ECO:0000313" key="3">
    <source>
        <dbReference type="Proteomes" id="UP001139521"/>
    </source>
</evidence>
<sequence>MKKNFLALIAFLSIVACSSDDDSVLSEIQSQLIGKWYFENPSTNPEHNNSFTFTSNGTVTYTNWNPNSESYISEDGSYSFDGDIMTMTFPEGVTLTFIQKVVFISENIVEFQETDISGSTAYVGDYFREGEVNESNNDELTIIIDTGNVMNSSWGSSCYGLSSSTENINTKLTFSSDGEIVNDFNYSMPPGYQIDEEQTVSGDLVSVKLELTDFDPQILNKDIDIYDINVSIENEQGEVILNEGLGELYYCTDSRYEVTFTYNVNDNTFSIDEQTYSF</sequence>
<proteinExistence type="predicted"/>
<dbReference type="EMBL" id="JAKHSK010000012">
    <property type="protein sequence ID" value="MCL6218582.1"/>
    <property type="molecule type" value="Genomic_DNA"/>
</dbReference>